<dbReference type="InterPro" id="IPR053205">
    <property type="entry name" value="GHMP_kinase_L-arabinokinase"/>
</dbReference>
<dbReference type="PANTHER" id="PTHR38134">
    <property type="entry name" value="SLR1395 PROTEIN"/>
    <property type="match status" value="1"/>
</dbReference>
<keyword evidence="2" id="KW-1185">Reference proteome</keyword>
<name>A0A3N6RI92_9CYAN</name>
<dbReference type="PANTHER" id="PTHR38134:SF2">
    <property type="entry name" value="GALACTOKINASE"/>
    <property type="match status" value="1"/>
</dbReference>
<reference evidence="1 2" key="1">
    <citation type="journal article" date="2018" name="ACS Chem. Biol.">
        <title>Ketoreductase domain dysfunction expands chemodiversity: malyngamide biosynthesis in the cyanobacterium Okeania hirsuta.</title>
        <authorList>
            <person name="Moss N.A."/>
            <person name="Leao T."/>
            <person name="Rankin M."/>
            <person name="McCullough T.M."/>
            <person name="Qu P."/>
            <person name="Korobeynikov A."/>
            <person name="Smith J.L."/>
            <person name="Gerwick L."/>
            <person name="Gerwick W.H."/>
        </authorList>
    </citation>
    <scope>NUCLEOTIDE SEQUENCE [LARGE SCALE GENOMIC DNA]</scope>
    <source>
        <strain evidence="1 2">PAB10Feb10-1</strain>
    </source>
</reference>
<dbReference type="RefSeq" id="WP_124144265.1">
    <property type="nucleotide sequence ID" value="NZ_CAWOKI010000004.1"/>
</dbReference>
<gene>
    <name evidence="1" type="ORF">D5R40_22675</name>
</gene>
<sequence>MPRPTLYIAITNHGFGHAVPISSVANLVQKMCPDVLLIMVTTAPRWLLESYISGDFIYRPRAFDVGVIQSDSITMDKQTTLEKLKEIRSKERSIIAGEVNFIKQNRVDLLLADIPPLAAKIAQTADIPGWMLNNFGWDFIYRPWGGEFLEIADWIGECFSKCDRLFRLPLHEPMGAFPNIVDVGLTGGTPRYQPEEIKAKFNIHTDQEKTILLTFGGLGLDKIPYQNLSRFPDWQFITFDSNIPELPNLINVRKEFEKIDKNLPNIRPVDLMPICGRIISKPGYSTFAEALRLETPIVSLVREGFAESKLLLEGIQDYSYHQILPPTEFFDGDWEFLRKPLQPPRKSEKLDKNGSEAIAQAVVDYLQ</sequence>
<dbReference type="AlphaFoldDB" id="A0A3N6RI92"/>
<organism evidence="1 2">
    <name type="scientific">Okeania hirsuta</name>
    <dbReference type="NCBI Taxonomy" id="1458930"/>
    <lineage>
        <taxon>Bacteria</taxon>
        <taxon>Bacillati</taxon>
        <taxon>Cyanobacteriota</taxon>
        <taxon>Cyanophyceae</taxon>
        <taxon>Oscillatoriophycideae</taxon>
        <taxon>Oscillatoriales</taxon>
        <taxon>Microcoleaceae</taxon>
        <taxon>Okeania</taxon>
    </lineage>
</organism>
<dbReference type="Proteomes" id="UP000269154">
    <property type="component" value="Unassembled WGS sequence"/>
</dbReference>
<keyword evidence="1" id="KW-0808">Transferase</keyword>
<proteinExistence type="predicted"/>
<evidence type="ECO:0000313" key="1">
    <source>
        <dbReference type="EMBL" id="RQH32064.1"/>
    </source>
</evidence>
<accession>A0A3N6RI92</accession>
<dbReference type="SUPFAM" id="SSF53756">
    <property type="entry name" value="UDP-Glycosyltransferase/glycogen phosphorylase"/>
    <property type="match status" value="1"/>
</dbReference>
<dbReference type="OrthoDB" id="503106at2"/>
<protein>
    <submittedName>
        <fullName evidence="1">Glycosyl transferase</fullName>
    </submittedName>
</protein>
<dbReference type="EMBL" id="RCBY01000159">
    <property type="protein sequence ID" value="RQH32064.1"/>
    <property type="molecule type" value="Genomic_DNA"/>
</dbReference>
<dbReference type="GO" id="GO:0016740">
    <property type="term" value="F:transferase activity"/>
    <property type="evidence" value="ECO:0007669"/>
    <property type="project" value="UniProtKB-KW"/>
</dbReference>
<comment type="caution">
    <text evidence="1">The sequence shown here is derived from an EMBL/GenBank/DDBJ whole genome shotgun (WGS) entry which is preliminary data.</text>
</comment>
<evidence type="ECO:0000313" key="2">
    <source>
        <dbReference type="Proteomes" id="UP000269154"/>
    </source>
</evidence>